<evidence type="ECO:0000313" key="1">
    <source>
        <dbReference type="EMBL" id="GCE24541.1"/>
    </source>
</evidence>
<dbReference type="PANTHER" id="PTHR30348:SF9">
    <property type="entry name" value="UPF0759 PROTEIN YECE"/>
    <property type="match status" value="1"/>
</dbReference>
<dbReference type="PANTHER" id="PTHR30348">
    <property type="entry name" value="UNCHARACTERIZED PROTEIN YECE"/>
    <property type="match status" value="1"/>
</dbReference>
<sequence>MFYIGCPMWGYKEWVGEFFPARTPQGDFLHLYSRKLSTVEGNTVFYAMPSVETVTRWVQETPNSFRFCPKVLRSISHEGLLSQQKSETLTFVDRMQEFGERLGPIFLQLPPFFGPSQIDQLQAWLDFWPAEVRLAVEVRHPDFYKEPHIGALNELLRQHRAARVIMDTRPIRTGTPKEQKELQARERKPHLPVHITTTTDFAFVRYIGHPSMEINAPLLDFWARQLADWYKQGLTIYAFCHCPYEAHSPEICYQLYQRVRAFISLPPLTWKPEEPDSSLEQMRLF</sequence>
<dbReference type="EMBL" id="BIFT01000001">
    <property type="protein sequence ID" value="GCE24541.1"/>
    <property type="molecule type" value="Genomic_DNA"/>
</dbReference>
<organism evidence="1 2">
    <name type="scientific">Dictyobacter alpinus</name>
    <dbReference type="NCBI Taxonomy" id="2014873"/>
    <lineage>
        <taxon>Bacteria</taxon>
        <taxon>Bacillati</taxon>
        <taxon>Chloroflexota</taxon>
        <taxon>Ktedonobacteria</taxon>
        <taxon>Ktedonobacterales</taxon>
        <taxon>Dictyobacteraceae</taxon>
        <taxon>Dictyobacter</taxon>
    </lineage>
</organism>
<protein>
    <recommendedName>
        <fullName evidence="3">DUF72 domain-containing protein</fullName>
    </recommendedName>
</protein>
<dbReference type="Pfam" id="PF01904">
    <property type="entry name" value="DUF72"/>
    <property type="match status" value="1"/>
</dbReference>
<dbReference type="Gene3D" id="3.20.20.410">
    <property type="entry name" value="Protein of unknown function UPF0759"/>
    <property type="match status" value="1"/>
</dbReference>
<comment type="caution">
    <text evidence="1">The sequence shown here is derived from an EMBL/GenBank/DDBJ whole genome shotgun (WGS) entry which is preliminary data.</text>
</comment>
<dbReference type="OrthoDB" id="9780310at2"/>
<evidence type="ECO:0000313" key="2">
    <source>
        <dbReference type="Proteomes" id="UP000287171"/>
    </source>
</evidence>
<dbReference type="AlphaFoldDB" id="A0A402AZL9"/>
<evidence type="ECO:0008006" key="3">
    <source>
        <dbReference type="Google" id="ProtNLM"/>
    </source>
</evidence>
<reference evidence="2" key="1">
    <citation type="submission" date="2018-12" db="EMBL/GenBank/DDBJ databases">
        <title>Tengunoibacter tsumagoiensis gen. nov., sp. nov., Dictyobacter kobayashii sp. nov., D. alpinus sp. nov., and D. joshuensis sp. nov. and description of Dictyobacteraceae fam. nov. within the order Ktedonobacterales isolated from Tengu-no-mugimeshi.</title>
        <authorList>
            <person name="Wang C.M."/>
            <person name="Zheng Y."/>
            <person name="Sakai Y."/>
            <person name="Toyoda A."/>
            <person name="Minakuchi Y."/>
            <person name="Abe K."/>
            <person name="Yokota A."/>
            <person name="Yabe S."/>
        </authorList>
    </citation>
    <scope>NUCLEOTIDE SEQUENCE [LARGE SCALE GENOMIC DNA]</scope>
    <source>
        <strain evidence="2">Uno16</strain>
    </source>
</reference>
<dbReference type="InterPro" id="IPR036520">
    <property type="entry name" value="UPF0759_sf"/>
</dbReference>
<proteinExistence type="predicted"/>
<gene>
    <name evidence="1" type="ORF">KDA_00250</name>
</gene>
<dbReference type="RefSeq" id="WP_126625240.1">
    <property type="nucleotide sequence ID" value="NZ_BIFT01000001.1"/>
</dbReference>
<name>A0A402AZL9_9CHLR</name>
<dbReference type="Proteomes" id="UP000287171">
    <property type="component" value="Unassembled WGS sequence"/>
</dbReference>
<accession>A0A402AZL9</accession>
<dbReference type="InterPro" id="IPR002763">
    <property type="entry name" value="DUF72"/>
</dbReference>
<keyword evidence="2" id="KW-1185">Reference proteome</keyword>
<dbReference type="SUPFAM" id="SSF117396">
    <property type="entry name" value="TM1631-like"/>
    <property type="match status" value="1"/>
</dbReference>